<dbReference type="CDD" id="cd00165">
    <property type="entry name" value="S4"/>
    <property type="match status" value="1"/>
</dbReference>
<dbReference type="AlphaFoldDB" id="A0A0G4KWK3"/>
<reference evidence="9 10" key="1">
    <citation type="submission" date="2015-05" db="EMBL/GenBank/DDBJ databases">
        <authorList>
            <person name="Wang D.B."/>
            <person name="Wang M."/>
        </authorList>
    </citation>
    <scope>NUCLEOTIDE SEQUENCE [LARGE SCALE GENOMIC DNA]</scope>
    <source>
        <strain evidence="9">VL1</strain>
    </source>
</reference>
<dbReference type="PROSITE" id="PS50889">
    <property type="entry name" value="S4"/>
    <property type="match status" value="1"/>
</dbReference>
<feature type="compositionally biased region" description="Low complexity" evidence="7">
    <location>
        <begin position="378"/>
        <end position="398"/>
    </location>
</feature>
<feature type="compositionally biased region" description="Low complexity" evidence="7">
    <location>
        <begin position="292"/>
        <end position="305"/>
    </location>
</feature>
<dbReference type="GO" id="GO:0042274">
    <property type="term" value="P:ribosomal small subunit biogenesis"/>
    <property type="evidence" value="ECO:0007669"/>
    <property type="project" value="TreeGrafter"/>
</dbReference>
<dbReference type="EMBL" id="CVQH01005002">
    <property type="protein sequence ID" value="CRK13770.1"/>
    <property type="molecule type" value="Genomic_DNA"/>
</dbReference>
<evidence type="ECO:0000256" key="2">
    <source>
        <dbReference type="ARBA" id="ARBA00022730"/>
    </source>
</evidence>
<dbReference type="Proteomes" id="UP000044602">
    <property type="component" value="Unassembled WGS sequence"/>
</dbReference>
<dbReference type="Gene3D" id="3.10.290.10">
    <property type="entry name" value="RNA-binding S4 domain"/>
    <property type="match status" value="1"/>
</dbReference>
<evidence type="ECO:0000256" key="1">
    <source>
        <dbReference type="ARBA" id="ARBA00007465"/>
    </source>
</evidence>
<organism evidence="9 10">
    <name type="scientific">Verticillium longisporum</name>
    <name type="common">Verticillium dahliae var. longisporum</name>
    <dbReference type="NCBI Taxonomy" id="100787"/>
    <lineage>
        <taxon>Eukaryota</taxon>
        <taxon>Fungi</taxon>
        <taxon>Dikarya</taxon>
        <taxon>Ascomycota</taxon>
        <taxon>Pezizomycotina</taxon>
        <taxon>Sordariomycetes</taxon>
        <taxon>Hypocreomycetidae</taxon>
        <taxon>Glomerellales</taxon>
        <taxon>Plectosphaerellaceae</taxon>
        <taxon>Verticillium</taxon>
    </lineage>
</organism>
<keyword evidence="3 6" id="KW-0694">RNA-binding</keyword>
<keyword evidence="4" id="KW-0689">Ribosomal protein</keyword>
<keyword evidence="5" id="KW-0687">Ribonucleoprotein</keyword>
<dbReference type="Pfam" id="PF01479">
    <property type="entry name" value="S4"/>
    <property type="match status" value="1"/>
</dbReference>
<feature type="compositionally biased region" description="Basic and acidic residues" evidence="7">
    <location>
        <begin position="99"/>
        <end position="110"/>
    </location>
</feature>
<dbReference type="GO" id="GO:0003735">
    <property type="term" value="F:structural constituent of ribosome"/>
    <property type="evidence" value="ECO:0007669"/>
    <property type="project" value="TreeGrafter"/>
</dbReference>
<dbReference type="GO" id="GO:0005763">
    <property type="term" value="C:mitochondrial small ribosomal subunit"/>
    <property type="evidence" value="ECO:0007669"/>
    <property type="project" value="TreeGrafter"/>
</dbReference>
<evidence type="ECO:0000256" key="4">
    <source>
        <dbReference type="ARBA" id="ARBA00022980"/>
    </source>
</evidence>
<dbReference type="SUPFAM" id="SSF55174">
    <property type="entry name" value="Alpha-L RNA-binding motif"/>
    <property type="match status" value="1"/>
</dbReference>
<feature type="domain" description="RNA-binding S4" evidence="8">
    <location>
        <begin position="178"/>
        <end position="238"/>
    </location>
</feature>
<dbReference type="SMART" id="SM00363">
    <property type="entry name" value="S4"/>
    <property type="match status" value="1"/>
</dbReference>
<comment type="similarity">
    <text evidence="1">Belongs to the universal ribosomal protein uS4 family.</text>
</comment>
<feature type="region of interest" description="Disordered" evidence="7">
    <location>
        <begin position="281"/>
        <end position="319"/>
    </location>
</feature>
<accession>A0A0G4KWK3</accession>
<dbReference type="InterPro" id="IPR036986">
    <property type="entry name" value="S4_RNA-bd_sf"/>
</dbReference>
<gene>
    <name evidence="9" type="ORF">BN1708_010935</name>
</gene>
<dbReference type="InterPro" id="IPR002942">
    <property type="entry name" value="S4_RNA-bd"/>
</dbReference>
<proteinExistence type="inferred from homology"/>
<feature type="region of interest" description="Disordered" evidence="7">
    <location>
        <begin position="91"/>
        <end position="116"/>
    </location>
</feature>
<evidence type="ECO:0000259" key="8">
    <source>
        <dbReference type="SMART" id="SM00363"/>
    </source>
</evidence>
<dbReference type="PANTHER" id="PTHR11831:SF4">
    <property type="entry name" value="SMALL RIBOSOMAL SUBUNIT PROTEIN US4M"/>
    <property type="match status" value="1"/>
</dbReference>
<evidence type="ECO:0000313" key="10">
    <source>
        <dbReference type="Proteomes" id="UP000044602"/>
    </source>
</evidence>
<evidence type="ECO:0000256" key="7">
    <source>
        <dbReference type="SAM" id="MobiDB-lite"/>
    </source>
</evidence>
<feature type="region of interest" description="Disordered" evidence="7">
    <location>
        <begin position="378"/>
        <end position="404"/>
    </location>
</feature>
<keyword evidence="2" id="KW-0699">rRNA-binding</keyword>
<evidence type="ECO:0000313" key="9">
    <source>
        <dbReference type="EMBL" id="CRK13770.1"/>
    </source>
</evidence>
<protein>
    <recommendedName>
        <fullName evidence="8">RNA-binding S4 domain-containing protein</fullName>
    </recommendedName>
</protein>
<evidence type="ECO:0000256" key="5">
    <source>
        <dbReference type="ARBA" id="ARBA00023274"/>
    </source>
</evidence>
<keyword evidence="10" id="KW-1185">Reference proteome</keyword>
<evidence type="ECO:0000256" key="3">
    <source>
        <dbReference type="ARBA" id="ARBA00022884"/>
    </source>
</evidence>
<dbReference type="STRING" id="100787.A0A0G4KWK3"/>
<evidence type="ECO:0000256" key="6">
    <source>
        <dbReference type="PROSITE-ProRule" id="PRU00182"/>
    </source>
</evidence>
<dbReference type="PANTHER" id="PTHR11831">
    <property type="entry name" value="30S 40S RIBOSOMAL PROTEIN"/>
    <property type="match status" value="1"/>
</dbReference>
<name>A0A0G4KWK3_VERLO</name>
<dbReference type="InterPro" id="IPR022801">
    <property type="entry name" value="Ribosomal_uS4"/>
</dbReference>
<dbReference type="GO" id="GO:0019843">
    <property type="term" value="F:rRNA binding"/>
    <property type="evidence" value="ECO:0007669"/>
    <property type="project" value="UniProtKB-KW"/>
</dbReference>
<sequence>MRARRPRFYSLKKPRVRMSWNKFNMYNLARMQLSRTRRSGTFFQQKWAAKSLTRGYHGGTMREGDWERMFSRRLLGTVDIDPAYLARYDGSEQAAGRGSGRDLDPNDRRPAVSADQFSKSWNARRRRFENEANSERSGTFHHISAKRVVENDDIWIKTNDVAKQMTPYMQMTYAPLERRLEVAIFRAMFASSTLQARQFCIHGAVRVNGQLMRSPGYLLNPGDMFQVDVERVLYATGKPKNPQEIARLDKLLREREEREAAAEAKDAALRAAKRQELADKLKAGDRGGGEGPSAEASEQATGETAAEAESEAADKMSAKHKQRVRLFLSEAKRAISRLGKNAAALDPDADLSRDSVMTQLATILKGLNLDHAQQAKADADAADGQKASSAADAAVDSAEPTPQTWEQELQTLTKAEQDALARLLAEDAENPVDETKPYLTPWQPRRYIAPFAFIPRYLEVNQNICAAVYLRHPVARRGEAEVPTPFPIDQNQLAFNWYLRRR</sequence>